<evidence type="ECO:0000256" key="2">
    <source>
        <dbReference type="SAM" id="Phobius"/>
    </source>
</evidence>
<feature type="compositionally biased region" description="Basic and acidic residues" evidence="1">
    <location>
        <begin position="1"/>
        <end position="12"/>
    </location>
</feature>
<reference evidence="4 5" key="1">
    <citation type="submission" date="2020-10" db="EMBL/GenBank/DDBJ databases">
        <title>Degradation of 1,4-Dioxane by Xanthobacter sp. YN2, via a Novel Group-2 Soluble Di-Iron Monooxygenase.</title>
        <authorList>
            <person name="Ma F."/>
            <person name="Wang Y."/>
            <person name="Yang J."/>
            <person name="Guo H."/>
            <person name="Su D."/>
            <person name="Yu L."/>
        </authorList>
    </citation>
    <scope>NUCLEOTIDE SEQUENCE [LARGE SCALE GENOMIC DNA]</scope>
    <source>
        <strain evidence="4 5">YN2</strain>
    </source>
</reference>
<keyword evidence="5" id="KW-1185">Reference proteome</keyword>
<feature type="compositionally biased region" description="Basic residues" evidence="1">
    <location>
        <begin position="28"/>
        <end position="40"/>
    </location>
</feature>
<dbReference type="EMBL" id="CP063362">
    <property type="protein sequence ID" value="QRG05231.1"/>
    <property type="molecule type" value="Genomic_DNA"/>
</dbReference>
<feature type="domain" description="SH3b" evidence="3">
    <location>
        <begin position="225"/>
        <end position="269"/>
    </location>
</feature>
<dbReference type="Pfam" id="PF08239">
    <property type="entry name" value="SH3_3"/>
    <property type="match status" value="1"/>
</dbReference>
<proteinExistence type="predicted"/>
<name>A0A974SGG0_9HYPH</name>
<dbReference type="AlphaFoldDB" id="A0A974SGG0"/>
<keyword evidence="2" id="KW-0812">Transmembrane</keyword>
<sequence>MRELLQDNDPVRRRSGHLEPGYMARPRIGTRPRARSARKRRGDGTILWRVLAVSTAVLILGTGGLLALHAMAPGAGVHAPVRADPRRTEAAIAPVVTPFRASNEKPARERTAGEKADSESLARRAAAAASALAPPASSAAPGPGSAVPDAPAADPAPTAADFARPAFLEPLSGEAADTPEETVVAEADTTVPQTDPPATAVPLPAPRPASAQEADSRSARIRMAVTLRSGPRRSASAIGTLGEGTKVTLYSCKSWCEVSAGDKRGFVYKNAVAR</sequence>
<dbReference type="InterPro" id="IPR003646">
    <property type="entry name" value="SH3-like_bac-type"/>
</dbReference>
<accession>A0A974SGG0</accession>
<dbReference type="Proteomes" id="UP000596427">
    <property type="component" value="Chromosome"/>
</dbReference>
<keyword evidence="2" id="KW-0472">Membrane</keyword>
<feature type="region of interest" description="Disordered" evidence="1">
    <location>
        <begin position="1"/>
        <end position="40"/>
    </location>
</feature>
<dbReference type="KEGG" id="xdi:EZH22_19245"/>
<feature type="transmembrane region" description="Helical" evidence="2">
    <location>
        <begin position="46"/>
        <end position="72"/>
    </location>
</feature>
<feature type="region of interest" description="Disordered" evidence="1">
    <location>
        <begin position="189"/>
        <end position="218"/>
    </location>
</feature>
<feature type="region of interest" description="Disordered" evidence="1">
    <location>
        <begin position="98"/>
        <end position="158"/>
    </location>
</feature>
<evidence type="ECO:0000313" key="4">
    <source>
        <dbReference type="EMBL" id="QRG05231.1"/>
    </source>
</evidence>
<dbReference type="Gene3D" id="2.30.30.40">
    <property type="entry name" value="SH3 Domains"/>
    <property type="match status" value="1"/>
</dbReference>
<protein>
    <recommendedName>
        <fullName evidence="3">SH3b domain-containing protein</fullName>
    </recommendedName>
</protein>
<dbReference type="RefSeq" id="WP_203192098.1">
    <property type="nucleotide sequence ID" value="NZ_CP063362.1"/>
</dbReference>
<gene>
    <name evidence="4" type="ORF">EZH22_19245</name>
</gene>
<evidence type="ECO:0000256" key="1">
    <source>
        <dbReference type="SAM" id="MobiDB-lite"/>
    </source>
</evidence>
<feature type="compositionally biased region" description="Low complexity" evidence="1">
    <location>
        <begin position="123"/>
        <end position="158"/>
    </location>
</feature>
<feature type="compositionally biased region" description="Basic and acidic residues" evidence="1">
    <location>
        <begin position="102"/>
        <end position="122"/>
    </location>
</feature>
<organism evidence="4 5">
    <name type="scientific">Xanthobacter dioxanivorans</name>
    <dbReference type="NCBI Taxonomy" id="2528964"/>
    <lineage>
        <taxon>Bacteria</taxon>
        <taxon>Pseudomonadati</taxon>
        <taxon>Pseudomonadota</taxon>
        <taxon>Alphaproteobacteria</taxon>
        <taxon>Hyphomicrobiales</taxon>
        <taxon>Xanthobacteraceae</taxon>
        <taxon>Xanthobacter</taxon>
    </lineage>
</organism>
<evidence type="ECO:0000259" key="3">
    <source>
        <dbReference type="Pfam" id="PF08239"/>
    </source>
</evidence>
<keyword evidence="2" id="KW-1133">Transmembrane helix</keyword>
<evidence type="ECO:0000313" key="5">
    <source>
        <dbReference type="Proteomes" id="UP000596427"/>
    </source>
</evidence>